<keyword evidence="4" id="KW-0560">Oxidoreductase</keyword>
<comment type="caution">
    <text evidence="5">The sequence shown here is derived from an EMBL/GenBank/DDBJ whole genome shotgun (WGS) entry which is preliminary data.</text>
</comment>
<evidence type="ECO:0000313" key="6">
    <source>
        <dbReference type="Proteomes" id="UP001530315"/>
    </source>
</evidence>
<keyword evidence="3" id="KW-0521">NADP</keyword>
<keyword evidence="2" id="KW-0963">Cytoplasm</keyword>
<dbReference type="Proteomes" id="UP001530315">
    <property type="component" value="Unassembled WGS sequence"/>
</dbReference>
<dbReference type="EMBL" id="JALLAZ020001717">
    <property type="protein sequence ID" value="KAL3766944.1"/>
    <property type="molecule type" value="Genomic_DNA"/>
</dbReference>
<dbReference type="InterPro" id="IPR051721">
    <property type="entry name" value="Biopterin_syn/organic_redct"/>
</dbReference>
<accession>A0ABD3MST5</accession>
<sequence length="263" mass="29136">MVLISRSAESLREAARMTEERGRGAVTARCHEMDLSDLDTVGDEFQSVLESSSRAGRYDSCLLVNNAGSVGPVGLASSLFSPGESNNMRELRRAVDLNVTSSIWISAQFTKKFLDSPSIACTSTAGSPLVRIVNTSSLCALEPFPTMSIYSAGKAGRDMFHRALAKEHSTDYSHEDSSSHPNGNRQGRRQMFKVLNYAPGLCDTQMSEYLADCAVLDEGLHEYYTKSKEDDKWIRPEDTAKKLIRIIDLDEFESGSHVDYWDV</sequence>
<dbReference type="InterPro" id="IPR002347">
    <property type="entry name" value="SDR_fam"/>
</dbReference>
<dbReference type="GO" id="GO:0016491">
    <property type="term" value="F:oxidoreductase activity"/>
    <property type="evidence" value="ECO:0007669"/>
    <property type="project" value="UniProtKB-KW"/>
</dbReference>
<keyword evidence="6" id="KW-1185">Reference proteome</keyword>
<evidence type="ECO:0000313" key="5">
    <source>
        <dbReference type="EMBL" id="KAL3766944.1"/>
    </source>
</evidence>
<gene>
    <name evidence="5" type="ORF">ACHAW5_011163</name>
</gene>
<dbReference type="Gene3D" id="3.40.50.720">
    <property type="entry name" value="NAD(P)-binding Rossmann-like Domain"/>
    <property type="match status" value="1"/>
</dbReference>
<evidence type="ECO:0000256" key="1">
    <source>
        <dbReference type="ARBA" id="ARBA00004496"/>
    </source>
</evidence>
<evidence type="ECO:0000256" key="4">
    <source>
        <dbReference type="ARBA" id="ARBA00023002"/>
    </source>
</evidence>
<name>A0ABD3MST5_9STRA</name>
<dbReference type="AlphaFoldDB" id="A0ABD3MST5"/>
<dbReference type="InterPro" id="IPR036291">
    <property type="entry name" value="NAD(P)-bd_dom_sf"/>
</dbReference>
<dbReference type="SUPFAM" id="SSF51735">
    <property type="entry name" value="NAD(P)-binding Rossmann-fold domains"/>
    <property type="match status" value="1"/>
</dbReference>
<comment type="subcellular location">
    <subcellularLocation>
        <location evidence="1">Cytoplasm</location>
    </subcellularLocation>
</comment>
<protein>
    <recommendedName>
        <fullName evidence="7">Sepiapterin reductase</fullName>
    </recommendedName>
</protein>
<evidence type="ECO:0000256" key="3">
    <source>
        <dbReference type="ARBA" id="ARBA00022857"/>
    </source>
</evidence>
<dbReference type="GO" id="GO:0005737">
    <property type="term" value="C:cytoplasm"/>
    <property type="evidence" value="ECO:0007669"/>
    <property type="project" value="UniProtKB-SubCell"/>
</dbReference>
<evidence type="ECO:0008006" key="7">
    <source>
        <dbReference type="Google" id="ProtNLM"/>
    </source>
</evidence>
<evidence type="ECO:0000256" key="2">
    <source>
        <dbReference type="ARBA" id="ARBA00022490"/>
    </source>
</evidence>
<dbReference type="PANTHER" id="PTHR44085">
    <property type="entry name" value="SEPIAPTERIN REDUCTASE"/>
    <property type="match status" value="1"/>
</dbReference>
<organism evidence="5 6">
    <name type="scientific">Stephanodiscus triporus</name>
    <dbReference type="NCBI Taxonomy" id="2934178"/>
    <lineage>
        <taxon>Eukaryota</taxon>
        <taxon>Sar</taxon>
        <taxon>Stramenopiles</taxon>
        <taxon>Ochrophyta</taxon>
        <taxon>Bacillariophyta</taxon>
        <taxon>Coscinodiscophyceae</taxon>
        <taxon>Thalassiosirophycidae</taxon>
        <taxon>Stephanodiscales</taxon>
        <taxon>Stephanodiscaceae</taxon>
        <taxon>Stephanodiscus</taxon>
    </lineage>
</organism>
<reference evidence="5 6" key="1">
    <citation type="submission" date="2024-10" db="EMBL/GenBank/DDBJ databases">
        <title>Updated reference genomes for cyclostephanoid diatoms.</title>
        <authorList>
            <person name="Roberts W.R."/>
            <person name="Alverson A.J."/>
        </authorList>
    </citation>
    <scope>NUCLEOTIDE SEQUENCE [LARGE SCALE GENOMIC DNA]</scope>
    <source>
        <strain evidence="5 6">AJA276-08</strain>
    </source>
</reference>
<dbReference type="Pfam" id="PF00106">
    <property type="entry name" value="adh_short"/>
    <property type="match status" value="1"/>
</dbReference>
<proteinExistence type="predicted"/>
<dbReference type="PANTHER" id="PTHR44085:SF2">
    <property type="entry name" value="SEPIAPTERIN REDUCTASE"/>
    <property type="match status" value="1"/>
</dbReference>